<dbReference type="InterPro" id="IPR002941">
    <property type="entry name" value="DNA_methylase_N4/N6"/>
</dbReference>
<comment type="similarity">
    <text evidence="3">Belongs to the N(4)/N(6)-methyltransferase family.</text>
</comment>
<dbReference type="PATRIC" id="fig|299146.4.peg.5489"/>
<dbReference type="EC" id="2.1.1.-" evidence="3"/>
<sequence length="412" mass="43741">MREPVPTAASTSDLDASDVARLFALIADGMQGSVLLTGQTASRDLRRGRYTPASMEHPGKMLPTIPRYLTATYTQPGDLVVDPMAGIGTTLVEAMHLGRHGIGVEYENRWAQHAADNIRLATSQGATGTGEIYTGDARRLPALLPADVHGRVSLVITSPPYGPSTHGHVRTPGPRRGKVRKIHHRYGADAGNLAYTEHVELADGFTQILTGCAAVLRPGGYVAVTARPYRRRGELIDIPGMVAAAGLAAGLTLVEELVALIAGVRDGVLVPRASFFQMKNVRDAINTGDPQWLIQHEDLLLFQLRRTNHNPHNSAQGGVTLAAPPAGRGLDDSTPTSVDRRAHPAHPVNPGGSVIHTRPDPGRDAERTPAPCPPHPHNTPGPERAVTIAHHPLAGPNAPCQQAGSSDTADRP</sequence>
<feature type="compositionally biased region" description="Pro residues" evidence="4">
    <location>
        <begin position="370"/>
        <end position="379"/>
    </location>
</feature>
<dbReference type="SUPFAM" id="SSF53335">
    <property type="entry name" value="S-adenosyl-L-methionine-dependent methyltransferases"/>
    <property type="match status" value="1"/>
</dbReference>
<proteinExistence type="inferred from homology"/>
<keyword evidence="2 6" id="KW-0808">Transferase</keyword>
<dbReference type="PRINTS" id="PR00508">
    <property type="entry name" value="S21N4MTFRASE"/>
</dbReference>
<feature type="compositionally biased region" description="Basic and acidic residues" evidence="4">
    <location>
        <begin position="357"/>
        <end position="367"/>
    </location>
</feature>
<dbReference type="PANTHER" id="PTHR13370:SF3">
    <property type="entry name" value="TRNA (GUANINE(10)-N2)-METHYLTRANSFERASE HOMOLOG"/>
    <property type="match status" value="1"/>
</dbReference>
<dbReference type="GO" id="GO:0032259">
    <property type="term" value="P:methylation"/>
    <property type="evidence" value="ECO:0007669"/>
    <property type="project" value="UniProtKB-KW"/>
</dbReference>
<evidence type="ECO:0000313" key="7">
    <source>
        <dbReference type="Proteomes" id="UP000198765"/>
    </source>
</evidence>
<dbReference type="Gene3D" id="3.40.50.150">
    <property type="entry name" value="Vaccinia Virus protein VP39"/>
    <property type="match status" value="2"/>
</dbReference>
<dbReference type="GO" id="GO:0005737">
    <property type="term" value="C:cytoplasm"/>
    <property type="evidence" value="ECO:0007669"/>
    <property type="project" value="TreeGrafter"/>
</dbReference>
<dbReference type="GO" id="GO:0009007">
    <property type="term" value="F:site-specific DNA-methyltransferase (adenine-specific) activity"/>
    <property type="evidence" value="ECO:0007669"/>
    <property type="project" value="TreeGrafter"/>
</dbReference>
<reference evidence="6 7" key="1">
    <citation type="submission" date="2016-06" db="EMBL/GenBank/DDBJ databases">
        <authorList>
            <person name="Kjaerup R.B."/>
            <person name="Dalgaard T.S."/>
            <person name="Juul-Madsen H.R."/>
        </authorList>
    </citation>
    <scope>NUCLEOTIDE SEQUENCE [LARGE SCALE GENOMIC DNA]</scope>
    <source>
        <strain evidence="6 7">DSM 45248</strain>
    </source>
</reference>
<evidence type="ECO:0000256" key="3">
    <source>
        <dbReference type="RuleBase" id="RU362026"/>
    </source>
</evidence>
<organism evidence="6 7">
    <name type="scientific">Micromonospora narathiwatensis</name>
    <dbReference type="NCBI Taxonomy" id="299146"/>
    <lineage>
        <taxon>Bacteria</taxon>
        <taxon>Bacillati</taxon>
        <taxon>Actinomycetota</taxon>
        <taxon>Actinomycetes</taxon>
        <taxon>Micromonosporales</taxon>
        <taxon>Micromonosporaceae</taxon>
        <taxon>Micromonospora</taxon>
    </lineage>
</organism>
<dbReference type="GO" id="GO:0003677">
    <property type="term" value="F:DNA binding"/>
    <property type="evidence" value="ECO:0007669"/>
    <property type="project" value="InterPro"/>
</dbReference>
<dbReference type="OrthoDB" id="9773060at2"/>
<dbReference type="EMBL" id="LT594324">
    <property type="protein sequence ID" value="SBT54299.1"/>
    <property type="molecule type" value="Genomic_DNA"/>
</dbReference>
<evidence type="ECO:0000313" key="6">
    <source>
        <dbReference type="EMBL" id="SBT54299.1"/>
    </source>
</evidence>
<feature type="domain" description="DNA methylase N-4/N-6" evidence="5">
    <location>
        <begin position="56"/>
        <end position="114"/>
    </location>
</feature>
<keyword evidence="7" id="KW-1185">Reference proteome</keyword>
<gene>
    <name evidence="6" type="ORF">GA0070621_5319</name>
</gene>
<feature type="compositionally biased region" description="Polar residues" evidence="4">
    <location>
        <begin position="399"/>
        <end position="412"/>
    </location>
</feature>
<evidence type="ECO:0000256" key="4">
    <source>
        <dbReference type="SAM" id="MobiDB-lite"/>
    </source>
</evidence>
<dbReference type="InterPro" id="IPR029063">
    <property type="entry name" value="SAM-dependent_MTases_sf"/>
</dbReference>
<dbReference type="Proteomes" id="UP000198765">
    <property type="component" value="Chromosome I"/>
</dbReference>
<name>A0A1A9ACS3_9ACTN</name>
<keyword evidence="1 6" id="KW-0489">Methyltransferase</keyword>
<dbReference type="Pfam" id="PF01555">
    <property type="entry name" value="N6_N4_Mtase"/>
    <property type="match status" value="1"/>
</dbReference>
<protein>
    <recommendedName>
        <fullName evidence="3">Methyltransferase</fullName>
        <ecNumber evidence="3">2.1.1.-</ecNumber>
    </recommendedName>
</protein>
<dbReference type="PANTHER" id="PTHR13370">
    <property type="entry name" value="RNA METHYLASE-RELATED"/>
    <property type="match status" value="1"/>
</dbReference>
<dbReference type="InterPro" id="IPR001091">
    <property type="entry name" value="RM_Methyltransferase"/>
</dbReference>
<accession>A0A1A9ACS3</accession>
<dbReference type="GO" id="GO:0008170">
    <property type="term" value="F:N-methyltransferase activity"/>
    <property type="evidence" value="ECO:0007669"/>
    <property type="project" value="InterPro"/>
</dbReference>
<evidence type="ECO:0000256" key="2">
    <source>
        <dbReference type="ARBA" id="ARBA00022679"/>
    </source>
</evidence>
<evidence type="ECO:0000259" key="5">
    <source>
        <dbReference type="Pfam" id="PF01555"/>
    </source>
</evidence>
<dbReference type="AlphaFoldDB" id="A0A1A9ACS3"/>
<feature type="region of interest" description="Disordered" evidence="4">
    <location>
        <begin position="311"/>
        <end position="412"/>
    </location>
</feature>
<evidence type="ECO:0000256" key="1">
    <source>
        <dbReference type="ARBA" id="ARBA00022603"/>
    </source>
</evidence>